<dbReference type="Proteomes" id="UP000788993">
    <property type="component" value="Unassembled WGS sequence"/>
</dbReference>
<keyword evidence="2" id="KW-1185">Reference proteome</keyword>
<gene>
    <name evidence="1" type="ORF">OGATHE_001924</name>
</gene>
<accession>A0A9P8PM47</accession>
<reference evidence="1" key="2">
    <citation type="submission" date="2021-01" db="EMBL/GenBank/DDBJ databases">
        <authorList>
            <person name="Schikora-Tamarit M.A."/>
        </authorList>
    </citation>
    <scope>NUCLEOTIDE SEQUENCE</scope>
    <source>
        <strain evidence="1">NCAIM Y.01608</strain>
    </source>
</reference>
<dbReference type="AlphaFoldDB" id="A0A9P8PM47"/>
<name>A0A9P8PM47_9ASCO</name>
<reference evidence="1" key="1">
    <citation type="journal article" date="2021" name="Open Biol.">
        <title>Shared evolutionary footprints suggest mitochondrial oxidative damage underlies multiple complex I losses in fungi.</title>
        <authorList>
            <person name="Schikora-Tamarit M.A."/>
            <person name="Marcet-Houben M."/>
            <person name="Nosek J."/>
            <person name="Gabaldon T."/>
        </authorList>
    </citation>
    <scope>NUCLEOTIDE SEQUENCE</scope>
    <source>
        <strain evidence="1">NCAIM Y.01608</strain>
    </source>
</reference>
<organism evidence="1 2">
    <name type="scientific">Ogataea polymorpha</name>
    <dbReference type="NCBI Taxonomy" id="460523"/>
    <lineage>
        <taxon>Eukaryota</taxon>
        <taxon>Fungi</taxon>
        <taxon>Dikarya</taxon>
        <taxon>Ascomycota</taxon>
        <taxon>Saccharomycotina</taxon>
        <taxon>Pichiomycetes</taxon>
        <taxon>Pichiales</taxon>
        <taxon>Pichiaceae</taxon>
        <taxon>Ogataea</taxon>
    </lineage>
</organism>
<proteinExistence type="predicted"/>
<protein>
    <submittedName>
        <fullName evidence="1">Uncharacterized protein</fullName>
    </submittedName>
</protein>
<evidence type="ECO:0000313" key="1">
    <source>
        <dbReference type="EMBL" id="KAH3673944.1"/>
    </source>
</evidence>
<dbReference type="EMBL" id="JAEUBD010000526">
    <property type="protein sequence ID" value="KAH3673944.1"/>
    <property type="molecule type" value="Genomic_DNA"/>
</dbReference>
<evidence type="ECO:0000313" key="2">
    <source>
        <dbReference type="Proteomes" id="UP000788993"/>
    </source>
</evidence>
<sequence length="178" mass="19787">MAALAMWEALEYCVSPNIVPVISQPLDTRAGNSDRTFQTVVRVDRVLAVDRRVQVREPVSDSRDCAVLGNQFLVACVVQQEGTGTVGTFGVSFLEGQLANERGRLVTQATCDRDVRKQSHDNLLRVLGQHLPLIPNVFQVWQLKSSEIVTAGNDFWKIDFGGVDSPKFKQRLVVVFCL</sequence>
<comment type="caution">
    <text evidence="1">The sequence shown here is derived from an EMBL/GenBank/DDBJ whole genome shotgun (WGS) entry which is preliminary data.</text>
</comment>